<dbReference type="Proteomes" id="UP000228987">
    <property type="component" value="Unassembled WGS sequence"/>
</dbReference>
<sequence>MIFIILIALLALLILGPQQWAKYILNKYSTPRNDIQGTGGQFVKHLRKKFNLDYLKLEPSDVGDHYDPMTKTIRLSESNLNGQSLTAIAVAAHEFGHALQHAKNYQPLIARTRMVGFAQKTEKIGGIALMAMPLLSMIPGGIRWLPLLILLMIITIAISSIVHLVTLPVEFDASFGRALPILKQGQYISDRDMRSVRHILLACAFTYLASSLAGLLNFWRWLRFLRR</sequence>
<evidence type="ECO:0000313" key="3">
    <source>
        <dbReference type="EMBL" id="PCJ43828.1"/>
    </source>
</evidence>
<dbReference type="PANTHER" id="PTHR36434">
    <property type="entry name" value="MEMBRANE PROTEASE YUGP-RELATED"/>
    <property type="match status" value="1"/>
</dbReference>
<dbReference type="EMBL" id="NVWI01000004">
    <property type="protein sequence ID" value="PCJ41795.1"/>
    <property type="molecule type" value="Genomic_DNA"/>
</dbReference>
<dbReference type="PANTHER" id="PTHR36434:SF1">
    <property type="entry name" value="MEMBRANE PROTEASE YUGP-RELATED"/>
    <property type="match status" value="1"/>
</dbReference>
<dbReference type="Pfam" id="PF04298">
    <property type="entry name" value="Zn_peptidase_2"/>
    <property type="match status" value="1"/>
</dbReference>
<keyword evidence="1" id="KW-0812">Transmembrane</keyword>
<keyword evidence="1" id="KW-1133">Transmembrane helix</keyword>
<dbReference type="EMBL" id="NVWI01000001">
    <property type="protein sequence ID" value="PCJ43828.1"/>
    <property type="molecule type" value="Genomic_DNA"/>
</dbReference>
<accession>A0A2A5CJY0</accession>
<feature type="transmembrane region" description="Helical" evidence="1">
    <location>
        <begin position="149"/>
        <end position="169"/>
    </location>
</feature>
<keyword evidence="1" id="KW-0472">Membrane</keyword>
<proteinExistence type="predicted"/>
<organism evidence="3 4">
    <name type="scientific">SAR86 cluster bacterium</name>
    <dbReference type="NCBI Taxonomy" id="2030880"/>
    <lineage>
        <taxon>Bacteria</taxon>
        <taxon>Pseudomonadati</taxon>
        <taxon>Pseudomonadota</taxon>
        <taxon>Gammaproteobacteria</taxon>
        <taxon>SAR86 cluster</taxon>
    </lineage>
</organism>
<feature type="transmembrane region" description="Helical" evidence="1">
    <location>
        <begin position="199"/>
        <end position="219"/>
    </location>
</feature>
<dbReference type="InterPro" id="IPR007395">
    <property type="entry name" value="Zn_peptidase_2"/>
</dbReference>
<evidence type="ECO:0000313" key="4">
    <source>
        <dbReference type="Proteomes" id="UP000228987"/>
    </source>
</evidence>
<feature type="transmembrane region" description="Helical" evidence="1">
    <location>
        <begin position="124"/>
        <end position="142"/>
    </location>
</feature>
<comment type="caution">
    <text evidence="3">The sequence shown here is derived from an EMBL/GenBank/DDBJ whole genome shotgun (WGS) entry which is preliminary data.</text>
</comment>
<evidence type="ECO:0000256" key="1">
    <source>
        <dbReference type="SAM" id="Phobius"/>
    </source>
</evidence>
<reference evidence="3" key="2">
    <citation type="journal article" date="2018" name="ISME J.">
        <title>A dynamic microbial community with high functional redundancy inhabits the cold, oxic subseafloor aquifer.</title>
        <authorList>
            <person name="Tully B.J."/>
            <person name="Wheat C.G."/>
            <person name="Glazer B.T."/>
            <person name="Huber J.A."/>
        </authorList>
    </citation>
    <scope>NUCLEOTIDE SEQUENCE</scope>
    <source>
        <strain evidence="3">NORP41</strain>
    </source>
</reference>
<name>A0A2A5CJY0_9GAMM</name>
<dbReference type="AlphaFoldDB" id="A0A2A5CJY0"/>
<evidence type="ECO:0000313" key="2">
    <source>
        <dbReference type="EMBL" id="PCJ41795.1"/>
    </source>
</evidence>
<protein>
    <submittedName>
        <fullName evidence="3">Peptidase</fullName>
    </submittedName>
</protein>
<gene>
    <name evidence="3" type="ORF">COA71_02895</name>
    <name evidence="2" type="ORF">COA71_07225</name>
</gene>
<reference evidence="4" key="1">
    <citation type="submission" date="2017-08" db="EMBL/GenBank/DDBJ databases">
        <title>A dynamic microbial community with high functional redundancy inhabits the cold, oxic subseafloor aquifer.</title>
        <authorList>
            <person name="Tully B.J."/>
            <person name="Wheat C.G."/>
            <person name="Glazer B.T."/>
            <person name="Huber J.A."/>
        </authorList>
    </citation>
    <scope>NUCLEOTIDE SEQUENCE [LARGE SCALE GENOMIC DNA]</scope>
</reference>